<proteinExistence type="predicted"/>
<dbReference type="AlphaFoldDB" id="A0A7T4JUU7"/>
<evidence type="ECO:0000313" key="2">
    <source>
        <dbReference type="Proteomes" id="UP000596145"/>
    </source>
</evidence>
<dbReference type="RefSeq" id="WP_159447606.1">
    <property type="nucleotide sequence ID" value="NZ_CP066007.1"/>
</dbReference>
<dbReference type="EMBL" id="CP066007">
    <property type="protein sequence ID" value="QQB46214.1"/>
    <property type="molecule type" value="Genomic_DNA"/>
</dbReference>
<gene>
    <name evidence="1" type="ORF">I6I10_12335</name>
</gene>
<organism evidence="1 2">
    <name type="scientific">Corynebacterium glucuronolyticum</name>
    <dbReference type="NCBI Taxonomy" id="39791"/>
    <lineage>
        <taxon>Bacteria</taxon>
        <taxon>Bacillati</taxon>
        <taxon>Actinomycetota</taxon>
        <taxon>Actinomycetes</taxon>
        <taxon>Mycobacteriales</taxon>
        <taxon>Corynebacteriaceae</taxon>
        <taxon>Corynebacterium</taxon>
    </lineage>
</organism>
<accession>A0A7T4JUU7</accession>
<reference evidence="1 2" key="1">
    <citation type="submission" date="2020-12" db="EMBL/GenBank/DDBJ databases">
        <title>FDA dAtabase for Regulatory Grade micrObial Sequences (FDA-ARGOS): Supporting development and validation of Infectious Disease Dx tests.</title>
        <authorList>
            <person name="Sproer C."/>
            <person name="Gronow S."/>
            <person name="Severitt S."/>
            <person name="Schroder I."/>
            <person name="Tallon L."/>
            <person name="Sadzewicz L."/>
            <person name="Zhao X."/>
            <person name="Boylan J."/>
            <person name="Ott S."/>
            <person name="Bowen H."/>
            <person name="Vavikolanu K."/>
            <person name="Mehta A."/>
            <person name="Aluvathingal J."/>
            <person name="Nadendla S."/>
            <person name="Lowell S."/>
            <person name="Myers T."/>
            <person name="Yan Y."/>
            <person name="Sichtig H."/>
        </authorList>
    </citation>
    <scope>NUCLEOTIDE SEQUENCE [LARGE SCALE GENOMIC DNA]</scope>
    <source>
        <strain evidence="1 2">FDAARGOS_1053</strain>
    </source>
</reference>
<evidence type="ECO:0000313" key="1">
    <source>
        <dbReference type="EMBL" id="QQB46214.1"/>
    </source>
</evidence>
<sequence>MATSADEWWDSLPEERKTQIMGWLDRSPGMVSAPGQLMLLAAKEDTDAHDGDV</sequence>
<dbReference type="GeneID" id="92759515"/>
<name>A0A7T4JUU7_9CORY</name>
<dbReference type="Proteomes" id="UP000596145">
    <property type="component" value="Chromosome"/>
</dbReference>
<protein>
    <submittedName>
        <fullName evidence="1">Uncharacterized protein</fullName>
    </submittedName>
</protein>